<comment type="caution">
    <text evidence="3">The sequence shown here is derived from an EMBL/GenBank/DDBJ whole genome shotgun (WGS) entry which is preliminary data.</text>
</comment>
<name>A0A8J6TI36_9CHLR</name>
<organism evidence="3 4">
    <name type="scientific">Candidatus Desulfolinea nitratireducens</name>
    <dbReference type="NCBI Taxonomy" id="2841698"/>
    <lineage>
        <taxon>Bacteria</taxon>
        <taxon>Bacillati</taxon>
        <taxon>Chloroflexota</taxon>
        <taxon>Anaerolineae</taxon>
        <taxon>Anaerolineales</taxon>
        <taxon>Anaerolineales incertae sedis</taxon>
        <taxon>Candidatus Desulfolinea</taxon>
    </lineage>
</organism>
<dbReference type="GO" id="GO:0016717">
    <property type="term" value="F:oxidoreductase activity, acting on paired donors, with oxidation of a pair of donors resulting in the reduction of molecular oxygen to two molecules of water"/>
    <property type="evidence" value="ECO:0007669"/>
    <property type="project" value="TreeGrafter"/>
</dbReference>
<evidence type="ECO:0000313" key="3">
    <source>
        <dbReference type="EMBL" id="MBC8334634.1"/>
    </source>
</evidence>
<dbReference type="EMBL" id="JACNJN010000073">
    <property type="protein sequence ID" value="MBC8334634.1"/>
    <property type="molecule type" value="Genomic_DNA"/>
</dbReference>
<dbReference type="PANTHER" id="PTHR19353:SF73">
    <property type="entry name" value="FATTY ACID DESATURASE"/>
    <property type="match status" value="1"/>
</dbReference>
<dbReference type="Pfam" id="PF00487">
    <property type="entry name" value="FA_desaturase"/>
    <property type="match status" value="1"/>
</dbReference>
<sequence length="338" mass="39783">MKVSHYEGVDWRKIVSKYQVADTWRSVWQIVNTLVPYFILWGIMFWSVGISYWLTLLISIPTAGFMVRTFIIFHDCGHGSFFKSKRVNTAVGIITGILVFTPWYRWWHEHAIHHATAGNLDKRGTGDVDTWTVEEYLAAPFFKRLWYRIMRQPLVMFTIGAMIVFAVVQRIPLQSHGKRERASIWWTNLALVVLISGLIALVGWKTYLLVQLPVLLLGTSGGVWMFYVQHNYEGSYWERQEKWDFYKAAMNGSSLYELPAILQWFTGNIGFHHIHHLGPRIPNYKLQECLKENPVFQVKSLNMWSSLKTLRLRLWDEATQQMVGWERLKKYRQRSYEA</sequence>
<keyword evidence="1" id="KW-1133">Transmembrane helix</keyword>
<gene>
    <name evidence="3" type="ORF">H8E29_05165</name>
</gene>
<dbReference type="InterPro" id="IPR005804">
    <property type="entry name" value="FA_desaturase_dom"/>
</dbReference>
<dbReference type="AlphaFoldDB" id="A0A8J6TI36"/>
<feature type="transmembrane region" description="Helical" evidence="1">
    <location>
        <begin position="154"/>
        <end position="173"/>
    </location>
</feature>
<dbReference type="CDD" id="cd03507">
    <property type="entry name" value="Delta12-FADS-like"/>
    <property type="match status" value="1"/>
</dbReference>
<dbReference type="InterPro" id="IPR012171">
    <property type="entry name" value="Fatty_acid_desaturase"/>
</dbReference>
<protein>
    <submittedName>
        <fullName evidence="3">Fatty acid desaturase</fullName>
    </submittedName>
</protein>
<keyword evidence="1" id="KW-0812">Transmembrane</keyword>
<keyword evidence="1" id="KW-0472">Membrane</keyword>
<evidence type="ECO:0000256" key="1">
    <source>
        <dbReference type="SAM" id="Phobius"/>
    </source>
</evidence>
<proteinExistence type="predicted"/>
<feature type="transmembrane region" description="Helical" evidence="1">
    <location>
        <begin position="27"/>
        <end position="46"/>
    </location>
</feature>
<accession>A0A8J6TI36</accession>
<evidence type="ECO:0000259" key="2">
    <source>
        <dbReference type="Pfam" id="PF00487"/>
    </source>
</evidence>
<feature type="transmembrane region" description="Helical" evidence="1">
    <location>
        <begin position="185"/>
        <end position="204"/>
    </location>
</feature>
<feature type="transmembrane region" description="Helical" evidence="1">
    <location>
        <begin position="86"/>
        <end position="104"/>
    </location>
</feature>
<dbReference type="PANTHER" id="PTHR19353">
    <property type="entry name" value="FATTY ACID DESATURASE 2"/>
    <property type="match status" value="1"/>
</dbReference>
<reference evidence="3 4" key="1">
    <citation type="submission" date="2020-08" db="EMBL/GenBank/DDBJ databases">
        <title>Bridging the membrane lipid divide: bacteria of the FCB group superphylum have the potential to synthesize archaeal ether lipids.</title>
        <authorList>
            <person name="Villanueva L."/>
            <person name="Von Meijenfeldt F.A.B."/>
            <person name="Westbye A.B."/>
            <person name="Yadav S."/>
            <person name="Hopmans E.C."/>
            <person name="Dutilh B.E."/>
            <person name="Sinninghe Damste J.S."/>
        </authorList>
    </citation>
    <scope>NUCLEOTIDE SEQUENCE [LARGE SCALE GENOMIC DNA]</scope>
    <source>
        <strain evidence="3">NIOZ-UU36</strain>
    </source>
</reference>
<feature type="domain" description="Fatty acid desaturase" evidence="2">
    <location>
        <begin position="53"/>
        <end position="291"/>
    </location>
</feature>
<dbReference type="Proteomes" id="UP000614469">
    <property type="component" value="Unassembled WGS sequence"/>
</dbReference>
<dbReference type="GO" id="GO:0016020">
    <property type="term" value="C:membrane"/>
    <property type="evidence" value="ECO:0007669"/>
    <property type="project" value="TreeGrafter"/>
</dbReference>
<feature type="transmembrane region" description="Helical" evidence="1">
    <location>
        <begin position="52"/>
        <end position="74"/>
    </location>
</feature>
<evidence type="ECO:0000313" key="4">
    <source>
        <dbReference type="Proteomes" id="UP000614469"/>
    </source>
</evidence>
<feature type="transmembrane region" description="Helical" evidence="1">
    <location>
        <begin position="210"/>
        <end position="228"/>
    </location>
</feature>
<dbReference type="GO" id="GO:0006629">
    <property type="term" value="P:lipid metabolic process"/>
    <property type="evidence" value="ECO:0007669"/>
    <property type="project" value="InterPro"/>
</dbReference>